<evidence type="ECO:0000313" key="5">
    <source>
        <dbReference type="Proteomes" id="UP000472260"/>
    </source>
</evidence>
<reference evidence="4" key="2">
    <citation type="submission" date="2025-09" db="UniProtKB">
        <authorList>
            <consortium name="Ensembl"/>
        </authorList>
    </citation>
    <scope>IDENTIFICATION</scope>
</reference>
<dbReference type="GO" id="GO:0016020">
    <property type="term" value="C:membrane"/>
    <property type="evidence" value="ECO:0007669"/>
    <property type="project" value="InterPro"/>
</dbReference>
<proteinExistence type="inferred from homology"/>
<evidence type="ECO:0000256" key="1">
    <source>
        <dbReference type="ARBA" id="ARBA00010365"/>
    </source>
</evidence>
<protein>
    <submittedName>
        <fullName evidence="4">Opioid growth factor receptor-like protein 1</fullName>
    </submittedName>
</protein>
<comment type="similarity">
    <text evidence="1">Belongs to the opioid growth factor receptor family.</text>
</comment>
<reference evidence="4" key="1">
    <citation type="submission" date="2025-08" db="UniProtKB">
        <authorList>
            <consortium name="Ensembl"/>
        </authorList>
    </citation>
    <scope>IDENTIFICATION</scope>
</reference>
<dbReference type="AlphaFoldDB" id="A0A671L293"/>
<evidence type="ECO:0000256" key="2">
    <source>
        <dbReference type="SAM" id="MobiDB-lite"/>
    </source>
</evidence>
<sequence>MGNLMGSWRYKEPSTVEECDSTWETDSESDEHQPGGEEEDTEQLDHGSPQSFIHSHCLCNHSTPLSPFLSQFGDMMESSTRMKRSFYAAKDLYKYRHSYPNYKEPRQPSEYRNLRFYLNKIPLVPDGIYIEEILTKWRGDYEKLEHNHTYIQWLFPLREQGLNFYAQELTQDEIKEFQSTRDAKRRFLLAYTIMLDFFGIKLLDKNGNVARALNWQDRFQHLNESQHNYLRITRILKSLGELGFESFKLPLVHLLLEEALVEGTLPNMRHSALEYFIYTLRQHAQRRALLRFAQCHYQPPENFIWGPPKKKRIPASGSTVMKAGKNEVVERSVGKARSPREGRNNLEREADDVDERKSGEWKTAKGSMVLQEVRGRVHLEEYIETIPL</sequence>
<feature type="region of interest" description="Disordered" evidence="2">
    <location>
        <begin position="330"/>
        <end position="361"/>
    </location>
</feature>
<evidence type="ECO:0000313" key="4">
    <source>
        <dbReference type="Ensembl" id="ENSSANP00000013109.1"/>
    </source>
</evidence>
<evidence type="ECO:0000259" key="3">
    <source>
        <dbReference type="Pfam" id="PF04664"/>
    </source>
</evidence>
<feature type="region of interest" description="Disordered" evidence="2">
    <location>
        <begin position="1"/>
        <end position="48"/>
    </location>
</feature>
<gene>
    <name evidence="4" type="primary">ogfrl1</name>
</gene>
<dbReference type="InterPro" id="IPR006757">
    <property type="entry name" value="OGF_rcpt"/>
</dbReference>
<dbReference type="Proteomes" id="UP000472260">
    <property type="component" value="Unassembled WGS sequence"/>
</dbReference>
<name>A0A671L293_9TELE</name>
<feature type="compositionally biased region" description="Acidic residues" evidence="2">
    <location>
        <begin position="15"/>
        <end position="29"/>
    </location>
</feature>
<accession>A0A671L293</accession>
<dbReference type="InterPro" id="IPR039574">
    <property type="entry name" value="OGFr"/>
</dbReference>
<dbReference type="GO" id="GO:0140625">
    <property type="term" value="F:opioid growth factor receptor activity"/>
    <property type="evidence" value="ECO:0007669"/>
    <property type="project" value="InterPro"/>
</dbReference>
<organism evidence="4 5">
    <name type="scientific">Sinocyclocheilus anshuiensis</name>
    <dbReference type="NCBI Taxonomy" id="1608454"/>
    <lineage>
        <taxon>Eukaryota</taxon>
        <taxon>Metazoa</taxon>
        <taxon>Chordata</taxon>
        <taxon>Craniata</taxon>
        <taxon>Vertebrata</taxon>
        <taxon>Euteleostomi</taxon>
        <taxon>Actinopterygii</taxon>
        <taxon>Neopterygii</taxon>
        <taxon>Teleostei</taxon>
        <taxon>Ostariophysi</taxon>
        <taxon>Cypriniformes</taxon>
        <taxon>Cyprinidae</taxon>
        <taxon>Cyprininae</taxon>
        <taxon>Sinocyclocheilus</taxon>
    </lineage>
</organism>
<keyword evidence="5" id="KW-1185">Reference proteome</keyword>
<feature type="domain" description="Opioid growth factor receptor (OGFr) conserved" evidence="3">
    <location>
        <begin position="107"/>
        <end position="311"/>
    </location>
</feature>
<dbReference type="Pfam" id="PF04664">
    <property type="entry name" value="OGFr_N"/>
    <property type="match status" value="1"/>
</dbReference>
<dbReference type="Ensembl" id="ENSSANT00000013993.1">
    <property type="protein sequence ID" value="ENSSANP00000013109.1"/>
    <property type="gene ID" value="ENSSANG00000006971.1"/>
</dbReference>
<dbReference type="PANTHER" id="PTHR14015">
    <property type="entry name" value="OPIOID GROWTH FACTOR RECEPTOR OGFR ZETA-TYPE OPIOID RECEPTOR"/>
    <property type="match status" value="1"/>
</dbReference>
<dbReference type="PANTHER" id="PTHR14015:SF0">
    <property type="entry name" value="OPIOID GROWTH FACTOR RECEPTOR-LIKE PROTEIN 1"/>
    <property type="match status" value="1"/>
</dbReference>